<reference evidence="1 2" key="1">
    <citation type="submission" date="2016-10" db="EMBL/GenBank/DDBJ databases">
        <authorList>
            <person name="de Groot N.N."/>
        </authorList>
    </citation>
    <scope>NUCLEOTIDE SEQUENCE [LARGE SCALE GENOMIC DNA]</scope>
    <source>
        <strain evidence="1 2">D31d</strain>
    </source>
</reference>
<organism evidence="1 2">
    <name type="scientific">Xylanibacter ruminicola</name>
    <name type="common">Prevotella ruminicola</name>
    <dbReference type="NCBI Taxonomy" id="839"/>
    <lineage>
        <taxon>Bacteria</taxon>
        <taxon>Pseudomonadati</taxon>
        <taxon>Bacteroidota</taxon>
        <taxon>Bacteroidia</taxon>
        <taxon>Bacteroidales</taxon>
        <taxon>Prevotellaceae</taxon>
        <taxon>Xylanibacter</taxon>
    </lineage>
</organism>
<evidence type="ECO:0000313" key="1">
    <source>
        <dbReference type="EMBL" id="SEA52437.1"/>
    </source>
</evidence>
<dbReference type="EMBL" id="FNRF01000003">
    <property type="protein sequence ID" value="SEA52437.1"/>
    <property type="molecule type" value="Genomic_DNA"/>
</dbReference>
<protein>
    <submittedName>
        <fullName evidence="1">Uncharacterized protein</fullName>
    </submittedName>
</protein>
<evidence type="ECO:0000313" key="2">
    <source>
        <dbReference type="Proteomes" id="UP000182257"/>
    </source>
</evidence>
<dbReference type="OrthoDB" id="1064628at2"/>
<proteinExistence type="predicted"/>
<name>A0A1H4BWJ8_XYLRU</name>
<gene>
    <name evidence="1" type="ORF">SAMN05216462_1647</name>
</gene>
<dbReference type="Proteomes" id="UP000182257">
    <property type="component" value="Unassembled WGS sequence"/>
</dbReference>
<dbReference type="AlphaFoldDB" id="A0A1H4BWJ8"/>
<dbReference type="RefSeq" id="WP_074761032.1">
    <property type="nucleotide sequence ID" value="NZ_FNRF01000003.1"/>
</dbReference>
<accession>A0A1H4BWJ8</accession>
<sequence>MKKKSLIILCVVAAVVVVGFVSSNLIHWPIDVNKTEGDIGKVNRFSRDADAEKLTNMEELLRTDSDYQEAMVMSYALMQLRSEQFASLVDMSNQVAGQIAEYAPLIQKMNGIGKMVNNVNAQLNDVGKQMEKALSGEECPELTQNTINASLAYTQLQKQNALANQFIETTDKYLANAKGSDQLKLVRDQWVDYQKLTAAIEGNKESAKALDEKGYLLTSEKADAALGAYADATQKVMRLNTMICSKLHMSTNLNSKLIFGRVTENREKLGLWAGNSEKLNAYLLNTALMNQTDAAMNLKLPNQLNILIKSTALGKQPRPPFIEK</sequence>